<dbReference type="Proteomes" id="UP000054485">
    <property type="component" value="Unassembled WGS sequence"/>
</dbReference>
<name>A0A0D0A352_9AGAM</name>
<reference evidence="1 2" key="1">
    <citation type="submission" date="2014-04" db="EMBL/GenBank/DDBJ databases">
        <authorList>
            <consortium name="DOE Joint Genome Institute"/>
            <person name="Kuo A."/>
            <person name="Ruytinx J."/>
            <person name="Rineau F."/>
            <person name="Colpaert J."/>
            <person name="Kohler A."/>
            <person name="Nagy L.G."/>
            <person name="Floudas D."/>
            <person name="Copeland A."/>
            <person name="Barry K.W."/>
            <person name="Cichocki N."/>
            <person name="Veneault-Fourrey C."/>
            <person name="LaButti K."/>
            <person name="Lindquist E.A."/>
            <person name="Lipzen A."/>
            <person name="Lundell T."/>
            <person name="Morin E."/>
            <person name="Murat C."/>
            <person name="Sun H."/>
            <person name="Tunlid A."/>
            <person name="Henrissat B."/>
            <person name="Grigoriev I.V."/>
            <person name="Hibbett D.S."/>
            <person name="Martin F."/>
            <person name="Nordberg H.P."/>
            <person name="Cantor M.N."/>
            <person name="Hua S.X."/>
        </authorList>
    </citation>
    <scope>NUCLEOTIDE SEQUENCE [LARGE SCALE GENOMIC DNA]</scope>
    <source>
        <strain evidence="1 2">UH-Slu-Lm8-n1</strain>
    </source>
</reference>
<dbReference type="OrthoDB" id="2673526at2759"/>
<organism evidence="1 2">
    <name type="scientific">Suillus luteus UH-Slu-Lm8-n1</name>
    <dbReference type="NCBI Taxonomy" id="930992"/>
    <lineage>
        <taxon>Eukaryota</taxon>
        <taxon>Fungi</taxon>
        <taxon>Dikarya</taxon>
        <taxon>Basidiomycota</taxon>
        <taxon>Agaricomycotina</taxon>
        <taxon>Agaricomycetes</taxon>
        <taxon>Agaricomycetidae</taxon>
        <taxon>Boletales</taxon>
        <taxon>Suillineae</taxon>
        <taxon>Suillaceae</taxon>
        <taxon>Suillus</taxon>
    </lineage>
</organism>
<evidence type="ECO:0008006" key="3">
    <source>
        <dbReference type="Google" id="ProtNLM"/>
    </source>
</evidence>
<evidence type="ECO:0000313" key="2">
    <source>
        <dbReference type="Proteomes" id="UP000054485"/>
    </source>
</evidence>
<dbReference type="EMBL" id="KN835558">
    <property type="protein sequence ID" value="KIK36126.1"/>
    <property type="molecule type" value="Genomic_DNA"/>
</dbReference>
<accession>A0A0D0A352</accession>
<gene>
    <name evidence="1" type="ORF">CY34DRAFT_16599</name>
</gene>
<protein>
    <recommendedName>
        <fullName evidence="3">F-box domain-containing protein</fullName>
    </recommendedName>
</protein>
<proteinExistence type="predicted"/>
<reference evidence="2" key="2">
    <citation type="submission" date="2015-01" db="EMBL/GenBank/DDBJ databases">
        <title>Evolutionary Origins and Diversification of the Mycorrhizal Mutualists.</title>
        <authorList>
            <consortium name="DOE Joint Genome Institute"/>
            <consortium name="Mycorrhizal Genomics Consortium"/>
            <person name="Kohler A."/>
            <person name="Kuo A."/>
            <person name="Nagy L.G."/>
            <person name="Floudas D."/>
            <person name="Copeland A."/>
            <person name="Barry K.W."/>
            <person name="Cichocki N."/>
            <person name="Veneault-Fourrey C."/>
            <person name="LaButti K."/>
            <person name="Lindquist E.A."/>
            <person name="Lipzen A."/>
            <person name="Lundell T."/>
            <person name="Morin E."/>
            <person name="Murat C."/>
            <person name="Riley R."/>
            <person name="Ohm R."/>
            <person name="Sun H."/>
            <person name="Tunlid A."/>
            <person name="Henrissat B."/>
            <person name="Grigoriev I.V."/>
            <person name="Hibbett D.S."/>
            <person name="Martin F."/>
        </authorList>
    </citation>
    <scope>NUCLEOTIDE SEQUENCE [LARGE SCALE GENOMIC DNA]</scope>
    <source>
        <strain evidence="2">UH-Slu-Lm8-n1</strain>
    </source>
</reference>
<dbReference type="HOGENOM" id="CLU_855742_0_0_1"/>
<dbReference type="AlphaFoldDB" id="A0A0D0A352"/>
<sequence>MSLIPDLLFAIVNLVFKRALHANNFTDLVNMASANKALFRLTIPLLWRELPSAQPLLHLLPTNVVVRSVTYDPSDRIVWHYRLRRIPFRSDLDRLHLYTTHIRAIRACGRPSLNFSACHTFTKLFLDNLSLPTLPHLERLQLTDPSDGFIPYIPNLVHASLRVLEIPNYAINHELIIAQLVAVSPPLHTLVYVDVHTRVGVFPKSIHLFPLLRSLTVFLPEPVAMQAIASLPLLARLEIVIDPARQTIVMHQYNVLFHHRLASLIITIVDSPDLDVAFPSLKKLLFTFPISCDKLTIIMPPRLQGRGIEAIVGDQNPSTSIHIRY</sequence>
<keyword evidence="2" id="KW-1185">Reference proteome</keyword>
<dbReference type="InParanoid" id="A0A0D0A352"/>
<evidence type="ECO:0000313" key="1">
    <source>
        <dbReference type="EMBL" id="KIK36126.1"/>
    </source>
</evidence>